<evidence type="ECO:0000313" key="1">
    <source>
        <dbReference type="EMBL" id="OQR40665.1"/>
    </source>
</evidence>
<dbReference type="EMBL" id="LNTC01000268">
    <property type="protein sequence ID" value="OQR40665.1"/>
    <property type="molecule type" value="Genomic_DNA"/>
</dbReference>
<accession>A0A1V9V9D6</accession>
<dbReference type="Proteomes" id="UP000192599">
    <property type="component" value="Unassembled WGS sequence"/>
</dbReference>
<proteinExistence type="predicted"/>
<protein>
    <submittedName>
        <fullName evidence="1">Transposase</fullName>
    </submittedName>
</protein>
<dbReference type="AlphaFoldDB" id="A0A1V9V9D6"/>
<evidence type="ECO:0000313" key="2">
    <source>
        <dbReference type="Proteomes" id="UP000192599"/>
    </source>
</evidence>
<gene>
    <name evidence="1" type="ORF">AS859_10315</name>
</gene>
<reference evidence="1 2" key="1">
    <citation type="submission" date="2017-04" db="EMBL/GenBank/DDBJ databases">
        <title>Accumulation and expression of multiple antibiotic resistance genes in Arcobacter cryaerophilus that thrives in sewage.</title>
        <authorList>
            <person name="Millar J.A."/>
            <person name="Raghavan R."/>
        </authorList>
    </citation>
    <scope>NUCLEOTIDE SEQUENCE [LARGE SCALE GENOMIC DNA]</scope>
    <source>
        <strain evidence="1 2">AZT-1</strain>
    </source>
</reference>
<organism evidence="1 2">
    <name type="scientific">Aliarcobacter cryaerophilus</name>
    <dbReference type="NCBI Taxonomy" id="28198"/>
    <lineage>
        <taxon>Bacteria</taxon>
        <taxon>Pseudomonadati</taxon>
        <taxon>Campylobacterota</taxon>
        <taxon>Epsilonproteobacteria</taxon>
        <taxon>Campylobacterales</taxon>
        <taxon>Arcobacteraceae</taxon>
        <taxon>Aliarcobacter</taxon>
    </lineage>
</organism>
<sequence>MRLDNFIQTAMNNVLKNPVLSVLRDINFSSILKQSNFIKRDIGKSPYLIILHFLYMFIINKRISTFMKQSSDSYKKDVYYRLLKNSKYNWRKLLLLSSVKLISKLHILQKATDTRVLIIDDTVEIKRGKFIEGSCRNLWNNKEHRTVKGLNIVSLNYSDCYTDMMLDFSINYNKNQIVNVNENYFHHKSNAYKRRDEGNDGKNILALHMIQRVLKSGIYADD</sequence>
<name>A0A1V9V9D6_9BACT</name>
<feature type="non-terminal residue" evidence="1">
    <location>
        <position position="222"/>
    </location>
</feature>
<comment type="caution">
    <text evidence="1">The sequence shown here is derived from an EMBL/GenBank/DDBJ whole genome shotgun (WGS) entry which is preliminary data.</text>
</comment>